<gene>
    <name evidence="14" type="ORF">MDA_GLEAN10011438</name>
</gene>
<evidence type="ECO:0000256" key="8">
    <source>
        <dbReference type="ARBA" id="ARBA00023306"/>
    </source>
</evidence>
<keyword evidence="5" id="KW-0863">Zinc-finger</keyword>
<evidence type="ECO:0000256" key="9">
    <source>
        <dbReference type="ARBA" id="ARBA00023315"/>
    </source>
</evidence>
<evidence type="ECO:0000256" key="7">
    <source>
        <dbReference type="ARBA" id="ARBA00023242"/>
    </source>
</evidence>
<comment type="subcellular location">
    <subcellularLocation>
        <location evidence="1">Nucleus</location>
    </subcellularLocation>
</comment>
<evidence type="ECO:0000256" key="5">
    <source>
        <dbReference type="ARBA" id="ARBA00022771"/>
    </source>
</evidence>
<dbReference type="eggNOG" id="KOG3014">
    <property type="taxonomic scope" value="Eukaryota"/>
</dbReference>
<evidence type="ECO:0000256" key="4">
    <source>
        <dbReference type="ARBA" id="ARBA00022723"/>
    </source>
</evidence>
<dbReference type="GO" id="GO:0061733">
    <property type="term" value="F:protein-lysine-acetyltransferase activity"/>
    <property type="evidence" value="ECO:0007669"/>
    <property type="project" value="TreeGrafter"/>
</dbReference>
<dbReference type="EMBL" id="KB108036">
    <property type="protein sequence ID" value="ELK29385.1"/>
    <property type="molecule type" value="Genomic_DNA"/>
</dbReference>
<keyword evidence="4" id="KW-0479">Metal-binding</keyword>
<evidence type="ECO:0000256" key="10">
    <source>
        <dbReference type="ARBA" id="ARBA00047902"/>
    </source>
</evidence>
<reference evidence="15" key="1">
    <citation type="journal article" date="2013" name="Science">
        <title>Comparative analysis of bat genomes provides insight into the evolution of flight and immunity.</title>
        <authorList>
            <person name="Zhang G."/>
            <person name="Cowled C."/>
            <person name="Shi Z."/>
            <person name="Huang Z."/>
            <person name="Bishop-Lilly K.A."/>
            <person name="Fang X."/>
            <person name="Wynne J.W."/>
            <person name="Xiong Z."/>
            <person name="Baker M.L."/>
            <person name="Zhao W."/>
            <person name="Tachedjian M."/>
            <person name="Zhu Y."/>
            <person name="Zhou P."/>
            <person name="Jiang X."/>
            <person name="Ng J."/>
            <person name="Yang L."/>
            <person name="Wu L."/>
            <person name="Xiao J."/>
            <person name="Feng Y."/>
            <person name="Chen Y."/>
            <person name="Sun X."/>
            <person name="Zhang Y."/>
            <person name="Marsh G.A."/>
            <person name="Crameri G."/>
            <person name="Broder C.C."/>
            <person name="Frey K.G."/>
            <person name="Wang L.F."/>
            <person name="Wang J."/>
        </authorList>
    </citation>
    <scope>NUCLEOTIDE SEQUENCE [LARGE SCALE GENOMIC DNA]</scope>
</reference>
<dbReference type="GO" id="GO:0000785">
    <property type="term" value="C:chromatin"/>
    <property type="evidence" value="ECO:0007669"/>
    <property type="project" value="TreeGrafter"/>
</dbReference>
<keyword evidence="6" id="KW-0862">Zinc</keyword>
<feature type="domain" description="N-acetyltransferase ESCO zinc-finger" evidence="12">
    <location>
        <begin position="297"/>
        <end position="332"/>
    </location>
</feature>
<dbReference type="Pfam" id="PF13880">
    <property type="entry name" value="Acetyltransf_13"/>
    <property type="match status" value="1"/>
</dbReference>
<evidence type="ECO:0000313" key="14">
    <source>
        <dbReference type="EMBL" id="ELK29385.1"/>
    </source>
</evidence>
<dbReference type="Proteomes" id="UP000010556">
    <property type="component" value="Unassembled WGS sequence"/>
</dbReference>
<evidence type="ECO:0000256" key="3">
    <source>
        <dbReference type="ARBA" id="ARBA00022679"/>
    </source>
</evidence>
<dbReference type="Pfam" id="PF13878">
    <property type="entry name" value="zf-C2H2_3"/>
    <property type="match status" value="1"/>
</dbReference>
<dbReference type="AlphaFoldDB" id="L5LTN1"/>
<sequence>MSNYRLRPALCRERAYASSRTSLALPQRKLSLENKPLLGLNQENKSEVIKDSDVETVNERKSFETRQVPQCLLLEKELNIELLGIRNKNEEKLIKDSSSEVVSSREYKPEENKCFSSGDSHSENKAVSSESIVYPIFSASSVNTKRSLVGEQPSAASTTPNFLKQTNTQKSINARDANKEMKNQLIIAWPLPPQPLVLSAGSPLHSPSGGTESDWGQHHQWVQVTAAGSDRPSGAEDAPSNQGQRQARPDDGDQHPTLVWRPRSLDPPSHHGQHPPCSELCRLLLMPTMFRMRPPVDAGQKHFGATMCKSCGMIYTASNPEDELQHVQHHHRFLEGIKYTGWKRERVVAEFWDGKIVLVLPHDPSYAIKKAEEVQELVDNELGFQQVVPRCPNKTKTFLFISDEKKVVGCLIAEPIQQAFRVLSEPTSPESPSSKECHRAWRCSNVPVPAVCGISRIWVFRFKRRKRIARRLVDTLRNRFMFGCFLSTNEIAFSDPTPDGKLFAAKYCNTPNFLVYNFNS</sequence>
<feature type="region of interest" description="Disordered" evidence="11">
    <location>
        <begin position="226"/>
        <end position="273"/>
    </location>
</feature>
<dbReference type="GO" id="GO:0005634">
    <property type="term" value="C:nucleus"/>
    <property type="evidence" value="ECO:0007669"/>
    <property type="project" value="UniProtKB-SubCell"/>
</dbReference>
<keyword evidence="9" id="KW-0012">Acyltransferase</keyword>
<dbReference type="PANTHER" id="PTHR45884:SF3">
    <property type="entry name" value="N-ACETYLTRANSFERASE ESCO2"/>
    <property type="match status" value="1"/>
</dbReference>
<feature type="domain" description="N-acetyltransferase ESCO acetyl-transferase" evidence="13">
    <location>
        <begin position="448"/>
        <end position="516"/>
    </location>
</feature>
<keyword evidence="3 14" id="KW-0808">Transferase</keyword>
<evidence type="ECO:0000313" key="15">
    <source>
        <dbReference type="Proteomes" id="UP000010556"/>
    </source>
</evidence>
<dbReference type="GO" id="GO:0008270">
    <property type="term" value="F:zinc ion binding"/>
    <property type="evidence" value="ECO:0007669"/>
    <property type="project" value="UniProtKB-KW"/>
</dbReference>
<dbReference type="InterPro" id="IPR028009">
    <property type="entry name" value="ESCO_Acetyltransf_dom"/>
</dbReference>
<dbReference type="PANTHER" id="PTHR45884">
    <property type="entry name" value="N-ACETYLTRANSFERASE ECO"/>
    <property type="match status" value="1"/>
</dbReference>
<evidence type="ECO:0000256" key="11">
    <source>
        <dbReference type="SAM" id="MobiDB-lite"/>
    </source>
</evidence>
<organism evidence="14 15">
    <name type="scientific">Myotis davidii</name>
    <name type="common">David's myotis</name>
    <dbReference type="NCBI Taxonomy" id="225400"/>
    <lineage>
        <taxon>Eukaryota</taxon>
        <taxon>Metazoa</taxon>
        <taxon>Chordata</taxon>
        <taxon>Craniata</taxon>
        <taxon>Vertebrata</taxon>
        <taxon>Euteleostomi</taxon>
        <taxon>Mammalia</taxon>
        <taxon>Eutheria</taxon>
        <taxon>Laurasiatheria</taxon>
        <taxon>Chiroptera</taxon>
        <taxon>Yangochiroptera</taxon>
        <taxon>Vespertilionidae</taxon>
        <taxon>Myotis</taxon>
    </lineage>
</organism>
<name>L5LTN1_MYODS</name>
<dbReference type="InterPro" id="IPR028005">
    <property type="entry name" value="AcTrfase_ESCO_Znf_dom"/>
</dbReference>
<keyword evidence="15" id="KW-1185">Reference proteome</keyword>
<accession>L5LTN1</accession>
<keyword evidence="8" id="KW-0131">Cell cycle</keyword>
<protein>
    <submittedName>
        <fullName evidence="14">N-acetyltransferase ESCO2</fullName>
    </submittedName>
</protein>
<evidence type="ECO:0000256" key="2">
    <source>
        <dbReference type="ARBA" id="ARBA00005816"/>
    </source>
</evidence>
<evidence type="ECO:0000259" key="12">
    <source>
        <dbReference type="Pfam" id="PF13878"/>
    </source>
</evidence>
<evidence type="ECO:0000259" key="13">
    <source>
        <dbReference type="Pfam" id="PF13880"/>
    </source>
</evidence>
<comment type="catalytic activity">
    <reaction evidence="10">
        <text>L-lysyl-[protein] + acetyl-CoA = N(6)-acetyl-L-lysyl-[protein] + CoA + H(+)</text>
        <dbReference type="Rhea" id="RHEA:45948"/>
        <dbReference type="Rhea" id="RHEA-COMP:9752"/>
        <dbReference type="Rhea" id="RHEA-COMP:10731"/>
        <dbReference type="ChEBI" id="CHEBI:15378"/>
        <dbReference type="ChEBI" id="CHEBI:29969"/>
        <dbReference type="ChEBI" id="CHEBI:57287"/>
        <dbReference type="ChEBI" id="CHEBI:57288"/>
        <dbReference type="ChEBI" id="CHEBI:61930"/>
    </reaction>
</comment>
<evidence type="ECO:0000256" key="1">
    <source>
        <dbReference type="ARBA" id="ARBA00004123"/>
    </source>
</evidence>
<keyword evidence="7" id="KW-0539">Nucleus</keyword>
<proteinExistence type="inferred from homology"/>
<dbReference type="GO" id="GO:0007064">
    <property type="term" value="P:mitotic sister chromatid cohesion"/>
    <property type="evidence" value="ECO:0007669"/>
    <property type="project" value="TreeGrafter"/>
</dbReference>
<comment type="similarity">
    <text evidence="2">Belongs to the acetyltransferase family. ECO subfamily.</text>
</comment>
<evidence type="ECO:0000256" key="6">
    <source>
        <dbReference type="ARBA" id="ARBA00022833"/>
    </source>
</evidence>